<gene>
    <name evidence="1" type="ORF">IQ13_1540</name>
</gene>
<evidence type="ECO:0000313" key="1">
    <source>
        <dbReference type="EMBL" id="TWI83428.1"/>
    </source>
</evidence>
<name>A0A562SQI0_9BACT</name>
<keyword evidence="2" id="KW-1185">Reference proteome</keyword>
<sequence>MFVLRTITAAVLFVCLLVPLLTPVYLQLKQLHIQHEMLEELEKKSLISIRVKKEMVNWVKPERECMIGAEMFDVKYLQEEGTTLVLTGLYDTEEKQLKKLAASNSQQQSKQARYCIKLLSLVVLIPDYLSTQPPMLVLKKRYPLFHKSRYFNPYIEFLKPPPRFA</sequence>
<dbReference type="AlphaFoldDB" id="A0A562SQI0"/>
<protein>
    <submittedName>
        <fullName evidence="1">Uncharacterized protein</fullName>
    </submittedName>
</protein>
<evidence type="ECO:0000313" key="2">
    <source>
        <dbReference type="Proteomes" id="UP000316167"/>
    </source>
</evidence>
<dbReference type="OrthoDB" id="9842354at2"/>
<dbReference type="EMBL" id="VLLE01000003">
    <property type="protein sequence ID" value="TWI83428.1"/>
    <property type="molecule type" value="Genomic_DNA"/>
</dbReference>
<proteinExistence type="predicted"/>
<reference evidence="1 2" key="1">
    <citation type="journal article" date="2015" name="Stand. Genomic Sci.">
        <title>Genomic Encyclopedia of Bacterial and Archaeal Type Strains, Phase III: the genomes of soil and plant-associated and newly described type strains.</title>
        <authorList>
            <person name="Whitman W.B."/>
            <person name="Woyke T."/>
            <person name="Klenk H.P."/>
            <person name="Zhou Y."/>
            <person name="Lilburn T.G."/>
            <person name="Beck B.J."/>
            <person name="De Vos P."/>
            <person name="Vandamme P."/>
            <person name="Eisen J.A."/>
            <person name="Garrity G."/>
            <person name="Hugenholtz P."/>
            <person name="Kyrpides N.C."/>
        </authorList>
    </citation>
    <scope>NUCLEOTIDE SEQUENCE [LARGE SCALE GENOMIC DNA]</scope>
    <source>
        <strain evidence="1 2">CGMCC 1.7271</strain>
    </source>
</reference>
<dbReference type="RefSeq" id="WP_144885572.1">
    <property type="nucleotide sequence ID" value="NZ_VLLE01000003.1"/>
</dbReference>
<accession>A0A562SQI0</accession>
<dbReference type="Proteomes" id="UP000316167">
    <property type="component" value="Unassembled WGS sequence"/>
</dbReference>
<comment type="caution">
    <text evidence="1">The sequence shown here is derived from an EMBL/GenBank/DDBJ whole genome shotgun (WGS) entry which is preliminary data.</text>
</comment>
<organism evidence="1 2">
    <name type="scientific">Lacibacter cauensis</name>
    <dbReference type="NCBI Taxonomy" id="510947"/>
    <lineage>
        <taxon>Bacteria</taxon>
        <taxon>Pseudomonadati</taxon>
        <taxon>Bacteroidota</taxon>
        <taxon>Chitinophagia</taxon>
        <taxon>Chitinophagales</taxon>
        <taxon>Chitinophagaceae</taxon>
        <taxon>Lacibacter</taxon>
    </lineage>
</organism>